<dbReference type="Proteomes" id="UP000226442">
    <property type="component" value="Unassembled WGS sequence"/>
</dbReference>
<keyword evidence="9 10" id="KW-0170">Cobalt</keyword>
<dbReference type="EMBL" id="NXIB02000226">
    <property type="protein sequence ID" value="PHX53269.1"/>
    <property type="molecule type" value="Genomic_DNA"/>
</dbReference>
<evidence type="ECO:0000256" key="7">
    <source>
        <dbReference type="ARBA" id="ARBA00023065"/>
    </source>
</evidence>
<keyword evidence="4 10" id="KW-0169">Cobalamin biosynthesis</keyword>
<evidence type="ECO:0000256" key="9">
    <source>
        <dbReference type="ARBA" id="ARBA00023285"/>
    </source>
</evidence>
<organism evidence="11 12">
    <name type="scientific">Tychonema bourrellyi FEM_GT703</name>
    <dbReference type="NCBI Taxonomy" id="2040638"/>
    <lineage>
        <taxon>Bacteria</taxon>
        <taxon>Bacillati</taxon>
        <taxon>Cyanobacteriota</taxon>
        <taxon>Cyanophyceae</taxon>
        <taxon>Oscillatoriophycideae</taxon>
        <taxon>Oscillatoriales</taxon>
        <taxon>Microcoleaceae</taxon>
        <taxon>Tychonema</taxon>
    </lineage>
</organism>
<keyword evidence="12" id="KW-1185">Reference proteome</keyword>
<dbReference type="OrthoDB" id="1551318at2"/>
<reference evidence="11" key="1">
    <citation type="submission" date="2017-10" db="EMBL/GenBank/DDBJ databases">
        <title>Draft genome sequence of the planktic cyanobacteria Tychonema bourrellyi isolated from alpine lentic freshwater.</title>
        <authorList>
            <person name="Tett A."/>
            <person name="Armanini F."/>
            <person name="Asnicar F."/>
            <person name="Boscaini A."/>
            <person name="Pasolli E."/>
            <person name="Zolfo M."/>
            <person name="Donati C."/>
            <person name="Salmaso N."/>
            <person name="Segata N."/>
        </authorList>
    </citation>
    <scope>NUCLEOTIDE SEQUENCE</scope>
    <source>
        <strain evidence="11">FEM_GT703</strain>
    </source>
</reference>
<evidence type="ECO:0000256" key="4">
    <source>
        <dbReference type="ARBA" id="ARBA00022573"/>
    </source>
</evidence>
<comment type="subunit">
    <text evidence="10">Forms an energy-coupling factor (ECF) transporter complex composed of an ATP-binding protein (A component, CbiO), a transmembrane protein (T component, CbiQ) and 2 possible substrate-capture proteins (S components, CbiM and CbiN) of unknown stoichimetry.</text>
</comment>
<feature type="transmembrane region" description="Helical" evidence="10">
    <location>
        <begin position="71"/>
        <end position="94"/>
    </location>
</feature>
<keyword evidence="7 10" id="KW-0406">Ion transport</keyword>
<comment type="pathway">
    <text evidence="10">Cofactor biosynthesis; adenosylcobalamin biosynthesis.</text>
</comment>
<dbReference type="RefSeq" id="WP_096829631.1">
    <property type="nucleotide sequence ID" value="NZ_NXIB02000226.1"/>
</dbReference>
<dbReference type="PANTHER" id="PTHR38662">
    <property type="entry name" value="COBALT TRANSPORT PROTEIN CBIN"/>
    <property type="match status" value="1"/>
</dbReference>
<name>A0A2G4EUQ2_9CYAN</name>
<evidence type="ECO:0000256" key="10">
    <source>
        <dbReference type="HAMAP-Rule" id="MF_00330"/>
    </source>
</evidence>
<dbReference type="HAMAP" id="MF_00330">
    <property type="entry name" value="CbiN"/>
    <property type="match status" value="1"/>
</dbReference>
<evidence type="ECO:0000256" key="2">
    <source>
        <dbReference type="ARBA" id="ARBA00022448"/>
    </source>
</evidence>
<keyword evidence="3 10" id="KW-1003">Cell membrane</keyword>
<dbReference type="InterPro" id="IPR003705">
    <property type="entry name" value="CbiN"/>
</dbReference>
<accession>A0A2G4EUQ2</accession>
<comment type="caution">
    <text evidence="11">The sequence shown here is derived from an EMBL/GenBank/DDBJ whole genome shotgun (WGS) entry which is preliminary data.</text>
</comment>
<protein>
    <recommendedName>
        <fullName evidence="10">Cobalt transport protein CbiN</fullName>
    </recommendedName>
    <alternativeName>
        <fullName evidence="10">Energy-coupling factor transporter probable substrate-capture protein CbiN</fullName>
        <shortName evidence="10">ECF transporter S component CbiN</shortName>
    </alternativeName>
</protein>
<dbReference type="GO" id="GO:0009236">
    <property type="term" value="P:cobalamin biosynthetic process"/>
    <property type="evidence" value="ECO:0007669"/>
    <property type="project" value="UniProtKB-UniRule"/>
</dbReference>
<keyword evidence="6 10" id="KW-1133">Transmembrane helix</keyword>
<dbReference type="NCBIfam" id="NF002780">
    <property type="entry name" value="PRK02898.1"/>
    <property type="match status" value="1"/>
</dbReference>
<sequence length="110" mass="11810">MSQKPTKNKQATSQQNWMLVIAVVALAVIPLVFVRGEYGGADGEAQKAIAEIQPDYKPWFNHLFEPASAEVASLLFATQAALGAGAIGYAIGLYKGRTESQQSDDKSPLE</sequence>
<dbReference type="GO" id="GO:0015087">
    <property type="term" value="F:cobalt ion transmembrane transporter activity"/>
    <property type="evidence" value="ECO:0007669"/>
    <property type="project" value="UniProtKB-UniRule"/>
</dbReference>
<evidence type="ECO:0000256" key="3">
    <source>
        <dbReference type="ARBA" id="ARBA00022475"/>
    </source>
</evidence>
<comment type="similarity">
    <text evidence="10">Belongs to the CbiN family.</text>
</comment>
<comment type="function">
    <text evidence="10">Part of the energy-coupling factor (ECF) transporter complex CbiMNOQ involved in cobalt import.</text>
</comment>
<dbReference type="Pfam" id="PF02553">
    <property type="entry name" value="CbiN"/>
    <property type="match status" value="1"/>
</dbReference>
<dbReference type="UniPathway" id="UPA00148"/>
<evidence type="ECO:0000256" key="6">
    <source>
        <dbReference type="ARBA" id="ARBA00022989"/>
    </source>
</evidence>
<keyword evidence="8 10" id="KW-0472">Membrane</keyword>
<keyword evidence="1 10" id="KW-0171">Cobalt transport</keyword>
<dbReference type="AlphaFoldDB" id="A0A2G4EUQ2"/>
<keyword evidence="2 10" id="KW-0813">Transport</keyword>
<feature type="transmembrane region" description="Helical" evidence="10">
    <location>
        <begin position="16"/>
        <end position="34"/>
    </location>
</feature>
<evidence type="ECO:0000256" key="8">
    <source>
        <dbReference type="ARBA" id="ARBA00023136"/>
    </source>
</evidence>
<dbReference type="PANTHER" id="PTHR38662:SF1">
    <property type="entry name" value="COBALT TRANSPORT PROTEIN CBIN"/>
    <property type="match status" value="1"/>
</dbReference>
<evidence type="ECO:0000256" key="5">
    <source>
        <dbReference type="ARBA" id="ARBA00022692"/>
    </source>
</evidence>
<evidence type="ECO:0000313" key="12">
    <source>
        <dbReference type="Proteomes" id="UP000226442"/>
    </source>
</evidence>
<comment type="subcellular location">
    <subcellularLocation>
        <location evidence="10">Cell membrane</location>
        <topology evidence="10">Multi-pass membrane protein</topology>
    </subcellularLocation>
</comment>
<evidence type="ECO:0000313" key="11">
    <source>
        <dbReference type="EMBL" id="PHX53269.1"/>
    </source>
</evidence>
<keyword evidence="5 10" id="KW-0812">Transmembrane</keyword>
<evidence type="ECO:0000256" key="1">
    <source>
        <dbReference type="ARBA" id="ARBA00022426"/>
    </source>
</evidence>
<proteinExistence type="inferred from homology"/>
<gene>
    <name evidence="10" type="primary">cbiN</name>
    <name evidence="11" type="ORF">CP500_022405</name>
</gene>
<dbReference type="GO" id="GO:0005886">
    <property type="term" value="C:plasma membrane"/>
    <property type="evidence" value="ECO:0007669"/>
    <property type="project" value="UniProtKB-SubCell"/>
</dbReference>